<evidence type="ECO:0000313" key="1">
    <source>
        <dbReference type="EMBL" id="VDK37544.1"/>
    </source>
</evidence>
<gene>
    <name evidence="1" type="ORF">DILT_LOCUS872</name>
</gene>
<accession>A0A3P6QY90</accession>
<sequence>MVGQWYEPGQEYTVELTNKLPFVTFHDFLLWLSPKDLKVFKKQEEEKEENLTEGSTKVCVFCEFLVTERFIILYASASAECTLTQIK</sequence>
<protein>
    <submittedName>
        <fullName evidence="1">Uncharacterized protein</fullName>
    </submittedName>
</protein>
<dbReference type="EMBL" id="UYRU01004515">
    <property type="protein sequence ID" value="VDK37544.1"/>
    <property type="molecule type" value="Genomic_DNA"/>
</dbReference>
<dbReference type="Proteomes" id="UP000281553">
    <property type="component" value="Unassembled WGS sequence"/>
</dbReference>
<evidence type="ECO:0000313" key="2">
    <source>
        <dbReference type="Proteomes" id="UP000281553"/>
    </source>
</evidence>
<name>A0A3P6QY90_DIBLA</name>
<organism evidence="1 2">
    <name type="scientific">Dibothriocephalus latus</name>
    <name type="common">Fish tapeworm</name>
    <name type="synonym">Diphyllobothrium latum</name>
    <dbReference type="NCBI Taxonomy" id="60516"/>
    <lineage>
        <taxon>Eukaryota</taxon>
        <taxon>Metazoa</taxon>
        <taxon>Spiralia</taxon>
        <taxon>Lophotrochozoa</taxon>
        <taxon>Platyhelminthes</taxon>
        <taxon>Cestoda</taxon>
        <taxon>Eucestoda</taxon>
        <taxon>Diphyllobothriidea</taxon>
        <taxon>Diphyllobothriidae</taxon>
        <taxon>Dibothriocephalus</taxon>
    </lineage>
</organism>
<proteinExistence type="predicted"/>
<dbReference type="AlphaFoldDB" id="A0A3P6QY90"/>
<keyword evidence="2" id="KW-1185">Reference proteome</keyword>
<reference evidence="1 2" key="1">
    <citation type="submission" date="2018-11" db="EMBL/GenBank/DDBJ databases">
        <authorList>
            <consortium name="Pathogen Informatics"/>
        </authorList>
    </citation>
    <scope>NUCLEOTIDE SEQUENCE [LARGE SCALE GENOMIC DNA]</scope>
</reference>